<evidence type="ECO:0000313" key="1">
    <source>
        <dbReference type="EMBL" id="EER68839.1"/>
    </source>
</evidence>
<sequence>MVNTDYKNVYTAKREYDDNSVGYKLRTESGEYIGTLSDINNNRSNNGEQIFTYTKTENGRGAMPLEAPLSERAKVKEITLLYRDSTNPLESVTGKAGEVGRDWGLNNTVLGLKIGTGQRGVTGQLEASADYLKEIMEKYPNAKINTKMG</sequence>
<dbReference type="EMBL" id="ACDZ02000006">
    <property type="protein sequence ID" value="EER68839.1"/>
    <property type="molecule type" value="Genomic_DNA"/>
</dbReference>
<dbReference type="Proteomes" id="UP000006004">
    <property type="component" value="Unassembled WGS sequence"/>
</dbReference>
<dbReference type="AlphaFoldDB" id="C5NV24"/>
<protein>
    <submittedName>
        <fullName evidence="1">Uncharacterized protein</fullName>
    </submittedName>
</protein>
<reference evidence="1" key="2">
    <citation type="submission" date="2009-06" db="EMBL/GenBank/DDBJ databases">
        <authorList>
            <person name="Sebastian Y."/>
            <person name="Madupu R."/>
            <person name="Durkin A.S."/>
            <person name="Torralba M."/>
            <person name="Methe B."/>
            <person name="Sutton G.G."/>
            <person name="Strausberg R.L."/>
            <person name="Nelson K.E."/>
        </authorList>
    </citation>
    <scope>NUCLEOTIDE SEQUENCE [LARGE SCALE GENOMIC DNA]</scope>
    <source>
        <strain evidence="1">ATCC 10379</strain>
    </source>
</reference>
<dbReference type="eggNOG" id="ENOG5032SA1">
    <property type="taxonomic scope" value="Bacteria"/>
</dbReference>
<proteinExistence type="predicted"/>
<comment type="caution">
    <text evidence="1">The sequence shown here is derived from an EMBL/GenBank/DDBJ whole genome shotgun (WGS) entry which is preliminary data.</text>
</comment>
<keyword evidence="2" id="KW-1185">Reference proteome</keyword>
<accession>C5NV24</accession>
<dbReference type="GeneID" id="93288201"/>
<organism evidence="1 2">
    <name type="scientific">Gemella haemolysans ATCC 10379</name>
    <dbReference type="NCBI Taxonomy" id="546270"/>
    <lineage>
        <taxon>Bacteria</taxon>
        <taxon>Bacillati</taxon>
        <taxon>Bacillota</taxon>
        <taxon>Bacilli</taxon>
        <taxon>Bacillales</taxon>
        <taxon>Gemellaceae</taxon>
        <taxon>Gemella</taxon>
    </lineage>
</organism>
<gene>
    <name evidence="1" type="ORF">GEMHA0001_1401</name>
</gene>
<evidence type="ECO:0000313" key="2">
    <source>
        <dbReference type="Proteomes" id="UP000006004"/>
    </source>
</evidence>
<name>C5NV24_9BACL</name>
<reference evidence="1" key="1">
    <citation type="submission" date="2009-01" db="EMBL/GenBank/DDBJ databases">
        <authorList>
            <person name="Fulton L."/>
            <person name="Clifton S."/>
            <person name="Chinwalla A.T."/>
            <person name="Mitreva M."/>
            <person name="Sodergren E."/>
            <person name="Weinstock G."/>
            <person name="Clifton S."/>
            <person name="Dooling D.J."/>
            <person name="Fulton B."/>
            <person name="Minx P."/>
            <person name="Pepin K.H."/>
            <person name="Johnson M."/>
            <person name="Bhonagiri V."/>
            <person name="Nash W.E."/>
            <person name="Mardis E.R."/>
            <person name="Wilson R.K."/>
        </authorList>
    </citation>
    <scope>NUCLEOTIDE SEQUENCE [LARGE SCALE GENOMIC DNA]</scope>
    <source>
        <strain evidence="1">ATCC 10379</strain>
    </source>
</reference>
<dbReference type="RefSeq" id="WP_004263850.1">
    <property type="nucleotide sequence ID" value="NZ_ACDZ02000006.1"/>
</dbReference>